<dbReference type="EMBL" id="NJHN03000018">
    <property type="protein sequence ID" value="KAH9425537.1"/>
    <property type="molecule type" value="Genomic_DNA"/>
</dbReference>
<keyword evidence="13" id="KW-1185">Reference proteome</keyword>
<reference evidence="12 13" key="2">
    <citation type="journal article" date="2022" name="Mol. Biol. Evol.">
        <title>Comparative Genomics Reveals Insights into the Divergent Evolution of Astigmatic Mites and Household Pest Adaptations.</title>
        <authorList>
            <person name="Xiong Q."/>
            <person name="Wan A.T."/>
            <person name="Liu X."/>
            <person name="Fung C.S."/>
            <person name="Xiao X."/>
            <person name="Malainual N."/>
            <person name="Hou J."/>
            <person name="Wang L."/>
            <person name="Wang M."/>
            <person name="Yang K.Y."/>
            <person name="Cui Y."/>
            <person name="Leung E.L."/>
            <person name="Nong W."/>
            <person name="Shin S.K."/>
            <person name="Au S.W."/>
            <person name="Jeong K.Y."/>
            <person name="Chew F.T."/>
            <person name="Hui J.H."/>
            <person name="Leung T.F."/>
            <person name="Tungtrongchitr A."/>
            <person name="Zhong N."/>
            <person name="Liu Z."/>
            <person name="Tsui S.K."/>
        </authorList>
    </citation>
    <scope>NUCLEOTIDE SEQUENCE [LARGE SCALE GENOMIC DNA]</scope>
    <source>
        <strain evidence="12">Derp</strain>
    </source>
</reference>
<organism evidence="12 13">
    <name type="scientific">Dermatophagoides pteronyssinus</name>
    <name type="common">European house dust mite</name>
    <dbReference type="NCBI Taxonomy" id="6956"/>
    <lineage>
        <taxon>Eukaryota</taxon>
        <taxon>Metazoa</taxon>
        <taxon>Ecdysozoa</taxon>
        <taxon>Arthropoda</taxon>
        <taxon>Chelicerata</taxon>
        <taxon>Arachnida</taxon>
        <taxon>Acari</taxon>
        <taxon>Acariformes</taxon>
        <taxon>Sarcoptiformes</taxon>
        <taxon>Astigmata</taxon>
        <taxon>Psoroptidia</taxon>
        <taxon>Analgoidea</taxon>
        <taxon>Pyroglyphidae</taxon>
        <taxon>Dermatophagoidinae</taxon>
        <taxon>Dermatophagoides</taxon>
    </lineage>
</organism>
<evidence type="ECO:0000256" key="9">
    <source>
        <dbReference type="ARBA" id="ARBA00023180"/>
    </source>
</evidence>
<evidence type="ECO:0000256" key="7">
    <source>
        <dbReference type="ARBA" id="ARBA00022989"/>
    </source>
</evidence>
<reference evidence="12 13" key="1">
    <citation type="journal article" date="2018" name="J. Allergy Clin. Immunol.">
        <title>High-quality assembly of Dermatophagoides pteronyssinus genome and transcriptome reveals a wide range of novel allergens.</title>
        <authorList>
            <person name="Liu X.Y."/>
            <person name="Yang K.Y."/>
            <person name="Wang M.Q."/>
            <person name="Kwok J.S."/>
            <person name="Zeng X."/>
            <person name="Yang Z."/>
            <person name="Xiao X.J."/>
            <person name="Lau C.P."/>
            <person name="Li Y."/>
            <person name="Huang Z.M."/>
            <person name="Ba J.G."/>
            <person name="Yim A.K."/>
            <person name="Ouyang C.Y."/>
            <person name="Ngai S.M."/>
            <person name="Chan T.F."/>
            <person name="Leung E.L."/>
            <person name="Liu L."/>
            <person name="Liu Z.G."/>
            <person name="Tsui S.K."/>
        </authorList>
    </citation>
    <scope>NUCLEOTIDE SEQUENCE [LARGE SCALE GENOMIC DNA]</scope>
    <source>
        <strain evidence="12">Derp</strain>
    </source>
</reference>
<evidence type="ECO:0000256" key="4">
    <source>
        <dbReference type="ARBA" id="ARBA00022692"/>
    </source>
</evidence>
<evidence type="ECO:0000256" key="5">
    <source>
        <dbReference type="ARBA" id="ARBA00022729"/>
    </source>
</evidence>
<keyword evidence="8 10" id="KW-0472">Membrane</keyword>
<sequence>MMMMKSIKSLLFSKSFGYIDLLFTLLIIIILINQPNVCWSRMVDKKIYHQIPVQNFCFLRFNATNQIGCSDSKFGNEGLIKIINNDNDLNEIKNGHMAYVPVITSKQFNYTTLMAFKKSDNVAGVIVCDNGRPEWGFSSDHSCPNQLFDLYTNDNEYGFCRKIQWNKPNQQHYDNGLLFEHWPFPIFFIRNQNDIDWLLNKTDEHQNWPKLAAEFTAQMHGAVDSITCTRRSILSQNSWFSLMPTTYCEPLGGINIYTHTFDLNNLKTIPDNSVIVLSTRLDTFSMFDQLAPGADSVMSSLITTLAIAQLLYRPEIQTKLINTINQRSLLIALFDGEAFDYIGSSSAAFQMKNQIFPLPRNNSGEKSLQFNIDKIYQWIEFEQIGPHQVSNKLDLYLHKNPGTTDSQQLINIIQMESKKFNDLQINETPNDMPLPPSSIQSFLKMRKNIEHVVVTNHRNEFINKYYNSFFDDGSDIMNSTDFKKSYLQRIKSIATLYSRVIYRSITNEQMELREEASDELISMLMECFLYNSNCKLFSNILQSVNKTIESNDDDDDENNQIEPPYPSYVSVYQADPRTKILRQYIKRILNYYSGQNMNVSSSDECISMARSDHLHTYIWQMGEKNKGECVRSNVFTVDCLSPAFDSQTLDIRKSYVDQNEYAIWTESKWDSVNLRIFVQPNPWQKYFIFIFGLFISIIFSTLFFFFKHNFDDYFESTIDTPNCNLTPESTDNNSENVVDNQNIIVQT</sequence>
<evidence type="ECO:0000256" key="8">
    <source>
        <dbReference type="ARBA" id="ARBA00023136"/>
    </source>
</evidence>
<dbReference type="PANTHER" id="PTHR21092:SF0">
    <property type="entry name" value="NICASTRIN"/>
    <property type="match status" value="1"/>
</dbReference>
<keyword evidence="9" id="KW-0325">Glycoprotein</keyword>
<gene>
    <name evidence="12" type="ORF">DERP_006146</name>
</gene>
<evidence type="ECO:0000259" key="11">
    <source>
        <dbReference type="Pfam" id="PF18266"/>
    </source>
</evidence>
<dbReference type="Pfam" id="PF05450">
    <property type="entry name" value="Nicastrin"/>
    <property type="match status" value="1"/>
</dbReference>
<comment type="subcellular location">
    <subcellularLocation>
        <location evidence="1">Membrane</location>
        <topology evidence="1">Single-pass type I membrane protein</topology>
    </subcellularLocation>
</comment>
<keyword evidence="6" id="KW-0914">Notch signaling pathway</keyword>
<evidence type="ECO:0000313" key="12">
    <source>
        <dbReference type="EMBL" id="KAH9425537.1"/>
    </source>
</evidence>
<proteinExistence type="inferred from homology"/>
<feature type="transmembrane region" description="Helical" evidence="10">
    <location>
        <begin position="686"/>
        <end position="706"/>
    </location>
</feature>
<dbReference type="Proteomes" id="UP000887458">
    <property type="component" value="Unassembled WGS sequence"/>
</dbReference>
<name>A0ABQ8JSL7_DERPT</name>
<dbReference type="SUPFAM" id="SSF53187">
    <property type="entry name" value="Zn-dependent exopeptidases"/>
    <property type="match status" value="1"/>
</dbReference>
<keyword evidence="4 10" id="KW-0812">Transmembrane</keyword>
<keyword evidence="5" id="KW-0732">Signal</keyword>
<evidence type="ECO:0000256" key="6">
    <source>
        <dbReference type="ARBA" id="ARBA00022976"/>
    </source>
</evidence>
<dbReference type="Pfam" id="PF18266">
    <property type="entry name" value="Ncstrn_small"/>
    <property type="match status" value="1"/>
</dbReference>
<dbReference type="InterPro" id="IPR041084">
    <property type="entry name" value="Ncstrn_small"/>
</dbReference>
<dbReference type="InterPro" id="IPR008710">
    <property type="entry name" value="Nicastrin"/>
</dbReference>
<comment type="similarity">
    <text evidence="2">Belongs to the nicastrin family.</text>
</comment>
<evidence type="ECO:0000256" key="10">
    <source>
        <dbReference type="SAM" id="Phobius"/>
    </source>
</evidence>
<feature type="domain" description="Nicastrin small lobe" evidence="11">
    <location>
        <begin position="57"/>
        <end position="220"/>
    </location>
</feature>
<protein>
    <recommendedName>
        <fullName evidence="3">Nicastrin</fullName>
    </recommendedName>
</protein>
<accession>A0ABQ8JSL7</accession>
<evidence type="ECO:0000256" key="2">
    <source>
        <dbReference type="ARBA" id="ARBA00007717"/>
    </source>
</evidence>
<evidence type="ECO:0000256" key="1">
    <source>
        <dbReference type="ARBA" id="ARBA00004479"/>
    </source>
</evidence>
<dbReference type="PANTHER" id="PTHR21092">
    <property type="entry name" value="NICASTRIN"/>
    <property type="match status" value="1"/>
</dbReference>
<comment type="caution">
    <text evidence="12">The sequence shown here is derived from an EMBL/GenBank/DDBJ whole genome shotgun (WGS) entry which is preliminary data.</text>
</comment>
<keyword evidence="7 10" id="KW-1133">Transmembrane helix</keyword>
<evidence type="ECO:0000256" key="3">
    <source>
        <dbReference type="ARBA" id="ARBA00015303"/>
    </source>
</evidence>
<evidence type="ECO:0000313" key="13">
    <source>
        <dbReference type="Proteomes" id="UP000887458"/>
    </source>
</evidence>
<dbReference type="Gene3D" id="3.40.630.10">
    <property type="entry name" value="Zn peptidases"/>
    <property type="match status" value="1"/>
</dbReference>